<organism evidence="4 5">
    <name type="scientific">Prorocentrum cordatum</name>
    <dbReference type="NCBI Taxonomy" id="2364126"/>
    <lineage>
        <taxon>Eukaryota</taxon>
        <taxon>Sar</taxon>
        <taxon>Alveolata</taxon>
        <taxon>Dinophyceae</taxon>
        <taxon>Prorocentrales</taxon>
        <taxon>Prorocentraceae</taxon>
        <taxon>Prorocentrum</taxon>
    </lineage>
</organism>
<dbReference type="Pfam" id="PF00849">
    <property type="entry name" value="PseudoU_synth_2"/>
    <property type="match status" value="1"/>
</dbReference>
<comment type="caution">
    <text evidence="4">The sequence shown here is derived from an EMBL/GenBank/DDBJ whole genome shotgun (WGS) entry which is preliminary data.</text>
</comment>
<keyword evidence="5" id="KW-1185">Reference proteome</keyword>
<feature type="compositionally biased region" description="Basic residues" evidence="2">
    <location>
        <begin position="37"/>
        <end position="54"/>
    </location>
</feature>
<evidence type="ECO:0000256" key="2">
    <source>
        <dbReference type="SAM" id="MobiDB-lite"/>
    </source>
</evidence>
<dbReference type="InterPro" id="IPR011990">
    <property type="entry name" value="TPR-like_helical_dom_sf"/>
</dbReference>
<sequence length="581" mass="60567">MCHWGVEGAACQFRSARDVHLAQRTRLLEAISAKAPSPRRRPGAHPRAMPRHPGARPPPERQGKAPGAAGELGPSFTAAIKALGQQERWQGALSVLAGLHRHGPEPGVIAYGATIGACSRAAQWQRALALLRGMGPATAPPDVVAYGAAASRGPAAAPASGAAAPAACRVLRRGRGLVAVLKPPGASSDAVLASLAATGTAAARLSRLDFMTSGLLMAAVGAETSAAVRAARAQFAGRLVAKEYICLCEGPALGPPGTACEVRSRLLVLEDGPRSSVASVCAARGKEAVTRFEVLAASPRAPWWLLLARPATGRTHQIRAHAASLGRPLAGDSQYGRQPDPPGRRAAGAPTVPRLFLHCWRVALLDAAGEAFGAAAPLPADLADALRRVGAREGRAEAGGGASSARPAAPAAVDPPEGGGVAAGSRSVECSPDTHAAGRPELRAAPPPPPEVEHEDPPAEVEPKDGREDEAEPEVIRVSYMSVMHGDFKSASSAISRITERAAEVNRARSITGLLSYDASLQQVWQVLEGHKKDVMPIWESIQNDDRHAIDELSVSVEGAERRAFPSEWGMKLRLRGIHQM</sequence>
<dbReference type="CDD" id="cd02869">
    <property type="entry name" value="PseudoU_synth_RluA_like"/>
    <property type="match status" value="1"/>
</dbReference>
<feature type="domain" description="BLUF" evidence="3">
    <location>
        <begin position="475"/>
        <end position="572"/>
    </location>
</feature>
<name>A0ABN9USH6_9DINO</name>
<reference evidence="4" key="1">
    <citation type="submission" date="2023-10" db="EMBL/GenBank/DDBJ databases">
        <authorList>
            <person name="Chen Y."/>
            <person name="Shah S."/>
            <person name="Dougan E. K."/>
            <person name="Thang M."/>
            <person name="Chan C."/>
        </authorList>
    </citation>
    <scope>NUCLEOTIDE SEQUENCE [LARGE SCALE GENOMIC DNA]</scope>
</reference>
<dbReference type="InterPro" id="IPR036046">
    <property type="entry name" value="Acylphosphatase-like_dom_sf"/>
</dbReference>
<accession>A0ABN9USH6</accession>
<feature type="region of interest" description="Disordered" evidence="2">
    <location>
        <begin position="30"/>
        <end position="71"/>
    </location>
</feature>
<feature type="compositionally biased region" description="Low complexity" evidence="2">
    <location>
        <begin position="403"/>
        <end position="416"/>
    </location>
</feature>
<dbReference type="PANTHER" id="PTHR21600:SF87">
    <property type="entry name" value="RNA PSEUDOURIDYLATE SYNTHASE DOMAIN-CONTAINING PROTEIN 1"/>
    <property type="match status" value="1"/>
</dbReference>
<dbReference type="Gene3D" id="3.30.70.100">
    <property type="match status" value="1"/>
</dbReference>
<comment type="similarity">
    <text evidence="1">Belongs to the pseudouridine synthase RluA family.</text>
</comment>
<dbReference type="SUPFAM" id="SSF54975">
    <property type="entry name" value="Acylphosphatase/BLUF domain-like"/>
    <property type="match status" value="1"/>
</dbReference>
<protein>
    <recommendedName>
        <fullName evidence="3">BLUF domain-containing protein</fullName>
    </recommendedName>
</protein>
<dbReference type="InterPro" id="IPR050188">
    <property type="entry name" value="RluA_PseudoU_synthase"/>
</dbReference>
<feature type="region of interest" description="Disordered" evidence="2">
    <location>
        <begin position="329"/>
        <end position="348"/>
    </location>
</feature>
<gene>
    <name evidence="4" type="ORF">PCOR1329_LOCUS50556</name>
</gene>
<evidence type="ECO:0000256" key="1">
    <source>
        <dbReference type="ARBA" id="ARBA00010876"/>
    </source>
</evidence>
<feature type="region of interest" description="Disordered" evidence="2">
    <location>
        <begin position="394"/>
        <end position="472"/>
    </location>
</feature>
<evidence type="ECO:0000313" key="5">
    <source>
        <dbReference type="Proteomes" id="UP001189429"/>
    </source>
</evidence>
<dbReference type="InterPro" id="IPR020103">
    <property type="entry name" value="PsdUridine_synth_cat_dom_sf"/>
</dbReference>
<dbReference type="Gene3D" id="1.25.40.10">
    <property type="entry name" value="Tetratricopeptide repeat domain"/>
    <property type="match status" value="1"/>
</dbReference>
<dbReference type="Pfam" id="PF04940">
    <property type="entry name" value="BLUF"/>
    <property type="match status" value="1"/>
</dbReference>
<evidence type="ECO:0000313" key="4">
    <source>
        <dbReference type="EMBL" id="CAK0862042.1"/>
    </source>
</evidence>
<dbReference type="PANTHER" id="PTHR21600">
    <property type="entry name" value="MITOCHONDRIAL RNA PSEUDOURIDINE SYNTHASE"/>
    <property type="match status" value="1"/>
</dbReference>
<dbReference type="SUPFAM" id="SSF55120">
    <property type="entry name" value="Pseudouridine synthase"/>
    <property type="match status" value="1"/>
</dbReference>
<dbReference type="PROSITE" id="PS50925">
    <property type="entry name" value="BLUF"/>
    <property type="match status" value="1"/>
</dbReference>
<dbReference type="SMART" id="SM01034">
    <property type="entry name" value="BLUF"/>
    <property type="match status" value="1"/>
</dbReference>
<dbReference type="Proteomes" id="UP001189429">
    <property type="component" value="Unassembled WGS sequence"/>
</dbReference>
<dbReference type="Gene3D" id="3.30.2350.10">
    <property type="entry name" value="Pseudouridine synthase"/>
    <property type="match status" value="1"/>
</dbReference>
<evidence type="ECO:0000259" key="3">
    <source>
        <dbReference type="PROSITE" id="PS50925"/>
    </source>
</evidence>
<dbReference type="InterPro" id="IPR006145">
    <property type="entry name" value="PsdUridine_synth_RsuA/RluA"/>
</dbReference>
<feature type="compositionally biased region" description="Basic and acidic residues" evidence="2">
    <location>
        <begin position="451"/>
        <end position="467"/>
    </location>
</feature>
<dbReference type="InterPro" id="IPR007024">
    <property type="entry name" value="BLUF_domain"/>
</dbReference>
<dbReference type="EMBL" id="CAUYUJ010016119">
    <property type="protein sequence ID" value="CAK0862042.1"/>
    <property type="molecule type" value="Genomic_DNA"/>
</dbReference>
<proteinExistence type="inferred from homology"/>